<dbReference type="RefSeq" id="XP_016233649.1">
    <property type="nucleotide sequence ID" value="XM_016382946.1"/>
</dbReference>
<reference evidence="2 3" key="1">
    <citation type="submission" date="2015-01" db="EMBL/GenBank/DDBJ databases">
        <title>The Genome Sequence of Exophiala spinifera CBS89968.</title>
        <authorList>
            <consortium name="The Broad Institute Genomics Platform"/>
            <person name="Cuomo C."/>
            <person name="de Hoog S."/>
            <person name="Gorbushina A."/>
            <person name="Stielow B."/>
            <person name="Teixiera M."/>
            <person name="Abouelleil A."/>
            <person name="Chapman S.B."/>
            <person name="Priest M."/>
            <person name="Young S.K."/>
            <person name="Wortman J."/>
            <person name="Nusbaum C."/>
            <person name="Birren B."/>
        </authorList>
    </citation>
    <scope>NUCLEOTIDE SEQUENCE [LARGE SCALE GENOMIC DNA]</scope>
    <source>
        <strain evidence="2 3">CBS 89968</strain>
    </source>
</reference>
<dbReference type="Proteomes" id="UP000053328">
    <property type="component" value="Unassembled WGS sequence"/>
</dbReference>
<evidence type="ECO:0000313" key="2">
    <source>
        <dbReference type="EMBL" id="KIW13433.1"/>
    </source>
</evidence>
<feature type="signal peptide" evidence="1">
    <location>
        <begin position="1"/>
        <end position="22"/>
    </location>
</feature>
<accession>A0A0D2B3G7</accession>
<dbReference type="EMBL" id="KN847497">
    <property type="protein sequence ID" value="KIW13433.1"/>
    <property type="molecule type" value="Genomic_DNA"/>
</dbReference>
<sequence length="99" mass="11386">MLLHYLEPLIVLLIASITLTEGRCVEVPVQEIYDISDTAHTNVIVSNDGFRAYKDGQCFEAKYADMPTAQQLIYDDIFLRTRDDRDLQERDSQESNSQD</sequence>
<protein>
    <submittedName>
        <fullName evidence="2">Uncharacterized protein</fullName>
    </submittedName>
</protein>
<dbReference type="VEuPathDB" id="FungiDB:PV08_08621"/>
<keyword evidence="3" id="KW-1185">Reference proteome</keyword>
<proteinExistence type="predicted"/>
<evidence type="ECO:0000256" key="1">
    <source>
        <dbReference type="SAM" id="SignalP"/>
    </source>
</evidence>
<organism evidence="2 3">
    <name type="scientific">Exophiala spinifera</name>
    <dbReference type="NCBI Taxonomy" id="91928"/>
    <lineage>
        <taxon>Eukaryota</taxon>
        <taxon>Fungi</taxon>
        <taxon>Dikarya</taxon>
        <taxon>Ascomycota</taxon>
        <taxon>Pezizomycotina</taxon>
        <taxon>Eurotiomycetes</taxon>
        <taxon>Chaetothyriomycetidae</taxon>
        <taxon>Chaetothyriales</taxon>
        <taxon>Herpotrichiellaceae</taxon>
        <taxon>Exophiala</taxon>
    </lineage>
</organism>
<keyword evidence="1" id="KW-0732">Signal</keyword>
<dbReference type="GeneID" id="27335704"/>
<name>A0A0D2B3G7_9EURO</name>
<dbReference type="AlphaFoldDB" id="A0A0D2B3G7"/>
<feature type="chain" id="PRO_5002238756" evidence="1">
    <location>
        <begin position="23"/>
        <end position="99"/>
    </location>
</feature>
<dbReference type="HOGENOM" id="CLU_2320404_0_0_1"/>
<evidence type="ECO:0000313" key="3">
    <source>
        <dbReference type="Proteomes" id="UP000053328"/>
    </source>
</evidence>
<gene>
    <name evidence="2" type="ORF">PV08_08621</name>
</gene>